<reference evidence="13 14" key="1">
    <citation type="submission" date="2019-11" db="EMBL/GenBank/DDBJ databases">
        <title>Acidiferrimicrobium australis gen. nov., sp. nov., an acidophilic and obligately heterotrophic, member of the Actinobacteria that catalyses dissimilatory oxido- reduction of iron isolated from metal-rich acidic water in Chile.</title>
        <authorList>
            <person name="Gonzalez D."/>
            <person name="Huber K."/>
            <person name="Hedrich S."/>
            <person name="Rojas-Villalobos C."/>
            <person name="Quatrini R."/>
            <person name="Dinamarca M.A."/>
            <person name="Schwarz A."/>
            <person name="Canales C."/>
            <person name="Nancucheo I."/>
        </authorList>
    </citation>
    <scope>NUCLEOTIDE SEQUENCE [LARGE SCALE GENOMIC DNA]</scope>
    <source>
        <strain evidence="13 14">USS-CCA1</strain>
    </source>
</reference>
<feature type="transmembrane region" description="Helical" evidence="12">
    <location>
        <begin position="185"/>
        <end position="205"/>
    </location>
</feature>
<dbReference type="PIRSF" id="PIRSF006446">
    <property type="entry name" value="Cyt_quinol_oxidase_1"/>
    <property type="match status" value="1"/>
</dbReference>
<feature type="transmembrane region" description="Helical" evidence="12">
    <location>
        <begin position="355"/>
        <end position="376"/>
    </location>
</feature>
<evidence type="ECO:0000313" key="13">
    <source>
        <dbReference type="EMBL" id="MST34695.1"/>
    </source>
</evidence>
<evidence type="ECO:0000256" key="5">
    <source>
        <dbReference type="ARBA" id="ARBA00022617"/>
    </source>
</evidence>
<gene>
    <name evidence="13" type="ORF">GHK86_18440</name>
</gene>
<dbReference type="InterPro" id="IPR002585">
    <property type="entry name" value="Cyt-d_ubiquinol_oxidase_su_1"/>
</dbReference>
<evidence type="ECO:0000256" key="7">
    <source>
        <dbReference type="ARBA" id="ARBA00022723"/>
    </source>
</evidence>
<feature type="transmembrane region" description="Helical" evidence="12">
    <location>
        <begin position="404"/>
        <end position="426"/>
    </location>
</feature>
<keyword evidence="3" id="KW-0813">Transport</keyword>
<dbReference type="PANTHER" id="PTHR30365:SF14">
    <property type="entry name" value="CYTOCHROME BD MENAQUINOL OXIDASE SUBUNIT I-RELATED"/>
    <property type="match status" value="1"/>
</dbReference>
<keyword evidence="4" id="KW-1003">Cell membrane</keyword>
<evidence type="ECO:0000313" key="14">
    <source>
        <dbReference type="Proteomes" id="UP000437736"/>
    </source>
</evidence>
<evidence type="ECO:0000256" key="8">
    <source>
        <dbReference type="ARBA" id="ARBA00022982"/>
    </source>
</evidence>
<sequence length="457" mass="50143">SHDVVASRAQMASTLGFHIILVCFGIAFPTVILVVHFIGLRRHDRAALLLARRWSKVLAVLVAVGAVSGTVLSFEMGLLWPGLFRVYGAAVGIPFAFEGIFFLLEAIFTAIYLYGWDRLSPWAHWWSGVPVAVSGLFGALCVVAANSWMNQPGGFVMSHGRVTAVHPLAVIFNAATTYEVPHMELAAYLVTAFGVAAPYAVGMLRHPERRTSRYHRLGLLVPSVVAAICTPLQIFVGDTIARAIEHQQPIKFASMEYVAHTHRGVTEWVGGIYYHGHIYLGLNIPYFDSILVGFSPHTKVIGWDSVPRSQRPPLPSLIHNAFDLMVGIAFLMLALAAWLAVSWWRKRDFPVTRWFAGLTALGAPAAVVALECGWIVTEVGRQPWVVYKRMTVAQAATPVPDVPWTFGAIVALYIVLTITTVVVLALMARRWNRSTEVAEHDVPYGPGRAHAAAPAQR</sequence>
<keyword evidence="8" id="KW-0249">Electron transport</keyword>
<comment type="subcellular location">
    <subcellularLocation>
        <location evidence="1">Cell membrane</location>
        <topology evidence="1">Multi-pass membrane protein</topology>
    </subcellularLocation>
</comment>
<comment type="similarity">
    <text evidence="2">Belongs to the cytochrome ubiquinol oxidase subunit 1 family.</text>
</comment>
<protein>
    <submittedName>
        <fullName evidence="13">Cytochrome ubiquinol oxidase subunit I</fullName>
    </submittedName>
</protein>
<evidence type="ECO:0000256" key="10">
    <source>
        <dbReference type="ARBA" id="ARBA00023004"/>
    </source>
</evidence>
<comment type="caution">
    <text evidence="13">The sequence shown here is derived from an EMBL/GenBank/DDBJ whole genome shotgun (WGS) entry which is preliminary data.</text>
</comment>
<keyword evidence="9 12" id="KW-1133">Transmembrane helix</keyword>
<feature type="non-terminal residue" evidence="13">
    <location>
        <position position="1"/>
    </location>
</feature>
<keyword evidence="11 12" id="KW-0472">Membrane</keyword>
<evidence type="ECO:0000256" key="11">
    <source>
        <dbReference type="ARBA" id="ARBA00023136"/>
    </source>
</evidence>
<evidence type="ECO:0000256" key="1">
    <source>
        <dbReference type="ARBA" id="ARBA00004651"/>
    </source>
</evidence>
<organism evidence="13 14">
    <name type="scientific">Acidiferrimicrobium australe</name>
    <dbReference type="NCBI Taxonomy" id="2664430"/>
    <lineage>
        <taxon>Bacteria</taxon>
        <taxon>Bacillati</taxon>
        <taxon>Actinomycetota</taxon>
        <taxon>Acidimicrobiia</taxon>
        <taxon>Acidimicrobiales</taxon>
        <taxon>Acidimicrobiaceae</taxon>
        <taxon>Acidiferrimicrobium</taxon>
    </lineage>
</organism>
<keyword evidence="5" id="KW-0349">Heme</keyword>
<feature type="transmembrane region" description="Helical" evidence="12">
    <location>
        <begin position="217"/>
        <end position="236"/>
    </location>
</feature>
<keyword evidence="7" id="KW-0479">Metal-binding</keyword>
<keyword evidence="14" id="KW-1185">Reference proteome</keyword>
<feature type="transmembrane region" description="Helical" evidence="12">
    <location>
        <begin position="15"/>
        <end position="38"/>
    </location>
</feature>
<feature type="transmembrane region" description="Helical" evidence="12">
    <location>
        <begin position="324"/>
        <end position="343"/>
    </location>
</feature>
<feature type="transmembrane region" description="Helical" evidence="12">
    <location>
        <begin position="58"/>
        <end position="80"/>
    </location>
</feature>
<feature type="transmembrane region" description="Helical" evidence="12">
    <location>
        <begin position="125"/>
        <end position="149"/>
    </location>
</feature>
<feature type="transmembrane region" description="Helical" evidence="12">
    <location>
        <begin position="86"/>
        <end position="113"/>
    </location>
</feature>
<keyword evidence="10" id="KW-0408">Iron</keyword>
<evidence type="ECO:0000256" key="4">
    <source>
        <dbReference type="ARBA" id="ARBA00022475"/>
    </source>
</evidence>
<keyword evidence="6 12" id="KW-0812">Transmembrane</keyword>
<dbReference type="Proteomes" id="UP000437736">
    <property type="component" value="Unassembled WGS sequence"/>
</dbReference>
<evidence type="ECO:0000256" key="2">
    <source>
        <dbReference type="ARBA" id="ARBA00009819"/>
    </source>
</evidence>
<proteinExistence type="inferred from homology"/>
<dbReference type="EMBL" id="WJHE01001155">
    <property type="protein sequence ID" value="MST34695.1"/>
    <property type="molecule type" value="Genomic_DNA"/>
</dbReference>
<evidence type="ECO:0000256" key="6">
    <source>
        <dbReference type="ARBA" id="ARBA00022692"/>
    </source>
</evidence>
<dbReference type="Pfam" id="PF01654">
    <property type="entry name" value="Cyt_bd_oxida_I"/>
    <property type="match status" value="1"/>
</dbReference>
<evidence type="ECO:0000256" key="3">
    <source>
        <dbReference type="ARBA" id="ARBA00022448"/>
    </source>
</evidence>
<evidence type="ECO:0000256" key="9">
    <source>
        <dbReference type="ARBA" id="ARBA00022989"/>
    </source>
</evidence>
<name>A0ABW9QXX2_9ACTN</name>
<evidence type="ECO:0000256" key="12">
    <source>
        <dbReference type="SAM" id="Phobius"/>
    </source>
</evidence>
<accession>A0ABW9QXX2</accession>
<dbReference type="PANTHER" id="PTHR30365">
    <property type="entry name" value="CYTOCHROME D UBIQUINOL OXIDASE"/>
    <property type="match status" value="1"/>
</dbReference>